<organism evidence="4 5">
    <name type="scientific">candidate division WWE3 bacterium GW2011_GWE1_41_27</name>
    <dbReference type="NCBI Taxonomy" id="1619131"/>
    <lineage>
        <taxon>Bacteria</taxon>
        <taxon>Katanobacteria</taxon>
    </lineage>
</organism>
<proteinExistence type="inferred from homology"/>
<comment type="similarity">
    <text evidence="1">Belongs to the glycosyl hydrolase 57 family.</text>
</comment>
<dbReference type="Gene3D" id="3.20.110.20">
    <property type="match status" value="1"/>
</dbReference>
<evidence type="ECO:0000256" key="1">
    <source>
        <dbReference type="ARBA" id="ARBA00006821"/>
    </source>
</evidence>
<dbReference type="PANTHER" id="PTHR36306">
    <property type="entry name" value="ALPHA-AMYLASE-RELATED-RELATED"/>
    <property type="match status" value="1"/>
</dbReference>
<dbReference type="PROSITE" id="PS50151">
    <property type="entry name" value="UVR"/>
    <property type="match status" value="1"/>
</dbReference>
<accession>A0A0G0W0U2</accession>
<evidence type="ECO:0000313" key="4">
    <source>
        <dbReference type="EMBL" id="KKS05567.1"/>
    </source>
</evidence>
<protein>
    <recommendedName>
        <fullName evidence="3">UVR domain-containing protein</fullName>
    </recommendedName>
</protein>
<name>A0A0G0W0U2_UNCKA</name>
<dbReference type="InterPro" id="IPR011330">
    <property type="entry name" value="Glyco_hydro/deAcase_b/a-brl"/>
</dbReference>
<keyword evidence="2" id="KW-0119">Carbohydrate metabolism</keyword>
<evidence type="ECO:0000313" key="5">
    <source>
        <dbReference type="Proteomes" id="UP000034544"/>
    </source>
</evidence>
<dbReference type="GO" id="GO:0005975">
    <property type="term" value="P:carbohydrate metabolic process"/>
    <property type="evidence" value="ECO:0007669"/>
    <property type="project" value="InterPro"/>
</dbReference>
<dbReference type="AlphaFoldDB" id="A0A0G0W0U2"/>
<dbReference type="InterPro" id="IPR052046">
    <property type="entry name" value="GH57_Enzymes"/>
</dbReference>
<comment type="caution">
    <text evidence="4">The sequence shown here is derived from an EMBL/GenBank/DDBJ whole genome shotgun (WGS) entry which is preliminary data.</text>
</comment>
<evidence type="ECO:0000259" key="3">
    <source>
        <dbReference type="PROSITE" id="PS50151"/>
    </source>
</evidence>
<sequence>MKWLSFLHFYQPADQQRDILEAVVSQSYLPVLKTINASKFGKQSINISGSLLELLDNNGYHELMGLIKNSLEEGKIELTGSCKYHAFIPLVPEAEVYRQVVKNEETLQFYFGDAYKKAGFFPPEMAYAKFLPGMLEELGYRWLILDEIAYNKEAVFPTGDKLYRIKDSNIAVFFRNRRLSNLVMSAVVRSKETLDPAIKDMLSNKYVVSGMDGETFGHHRPGLESLLGEIINSQEPYSTMSISDFLSTYSKDLAVETVVPCESTWASSPQDIERGSQFLSWLDMSNPIHGYQWDFFKFVLDLFYKVPESSDNYDELKSKMDVAMSSDHFWWASAKPWWSLEMIEQGAFRFLDIVKNIQDISDSDISKAQKFYQLIVSTAFEWQRTGKVRQMAKEQNEATRIPFKERTYDKGGHQRGVWEGFIHMIQEEEAKAVKNREYEKAVLWRDALFKLENKLDVYDMINAIDLLRLEIGNEEVEKILNKYTKKYHKIRGGQPEQRG</sequence>
<dbReference type="GO" id="GO:0003824">
    <property type="term" value="F:catalytic activity"/>
    <property type="evidence" value="ECO:0007669"/>
    <property type="project" value="InterPro"/>
</dbReference>
<evidence type="ECO:0000256" key="2">
    <source>
        <dbReference type="ARBA" id="ARBA00023277"/>
    </source>
</evidence>
<dbReference type="SUPFAM" id="SSF88713">
    <property type="entry name" value="Glycoside hydrolase/deacetylase"/>
    <property type="match status" value="1"/>
</dbReference>
<dbReference type="InterPro" id="IPR001943">
    <property type="entry name" value="UVR_dom"/>
</dbReference>
<gene>
    <name evidence="4" type="ORF">UU59_C0043G0005</name>
</gene>
<dbReference type="Pfam" id="PF03065">
    <property type="entry name" value="Glyco_hydro_57"/>
    <property type="match status" value="1"/>
</dbReference>
<dbReference type="EMBL" id="LCBF01000043">
    <property type="protein sequence ID" value="KKS05567.1"/>
    <property type="molecule type" value="Genomic_DNA"/>
</dbReference>
<dbReference type="InterPro" id="IPR004300">
    <property type="entry name" value="Glyco_hydro_57_N"/>
</dbReference>
<dbReference type="Proteomes" id="UP000034544">
    <property type="component" value="Unassembled WGS sequence"/>
</dbReference>
<feature type="domain" description="UVR" evidence="3">
    <location>
        <begin position="419"/>
        <end position="454"/>
    </location>
</feature>
<reference evidence="4 5" key="1">
    <citation type="journal article" date="2015" name="Nature">
        <title>rRNA introns, odd ribosomes, and small enigmatic genomes across a large radiation of phyla.</title>
        <authorList>
            <person name="Brown C.T."/>
            <person name="Hug L.A."/>
            <person name="Thomas B.C."/>
            <person name="Sharon I."/>
            <person name="Castelle C.J."/>
            <person name="Singh A."/>
            <person name="Wilkins M.J."/>
            <person name="Williams K.H."/>
            <person name="Banfield J.F."/>
        </authorList>
    </citation>
    <scope>NUCLEOTIDE SEQUENCE [LARGE SCALE GENOMIC DNA]</scope>
</reference>